<evidence type="ECO:0000259" key="1">
    <source>
        <dbReference type="Pfam" id="PF13649"/>
    </source>
</evidence>
<dbReference type="RefSeq" id="WP_074472932.1">
    <property type="nucleotide sequence ID" value="NZ_FMCT01000002.1"/>
</dbReference>
<gene>
    <name evidence="2" type="ORF">GA0070563_10266</name>
</gene>
<dbReference type="Gene3D" id="3.40.50.150">
    <property type="entry name" value="Vaccinia Virus protein VP39"/>
    <property type="match status" value="1"/>
</dbReference>
<organism evidence="2 3">
    <name type="scientific">Micromonospora carbonacea</name>
    <dbReference type="NCBI Taxonomy" id="47853"/>
    <lineage>
        <taxon>Bacteria</taxon>
        <taxon>Bacillati</taxon>
        <taxon>Actinomycetota</taxon>
        <taxon>Actinomycetes</taxon>
        <taxon>Micromonosporales</taxon>
        <taxon>Micromonosporaceae</taxon>
        <taxon>Micromonospora</taxon>
    </lineage>
</organism>
<accession>A0A1C4V6B0</accession>
<dbReference type="CDD" id="cd02440">
    <property type="entry name" value="AdoMet_MTases"/>
    <property type="match status" value="1"/>
</dbReference>
<sequence>MSSAETEYAVRARSYAAEVAAGLTAPRMLDHLLRPGTTVAEIPSGTGHFVRRYAEAGCATLLIDASAQILAAAERNVAGIPHVTLLRARVEDLPTGHPPVDLAVIPNGALNQLAHDLPLPDILRAVAGMLAPGGRILVQALLGEPTERCGFYEPQASGSWFVDRRIPDPAGGALVRRRRQRRHGNHLSIDFALTRDRDGAVVYRHTVVMRMLDRADVTDAAATVGLTVAAWRAGLGQLSEVVLARASA</sequence>
<evidence type="ECO:0000313" key="2">
    <source>
        <dbReference type="EMBL" id="SCE79494.1"/>
    </source>
</evidence>
<dbReference type="EMBL" id="FMCT01000002">
    <property type="protein sequence ID" value="SCE79494.1"/>
    <property type="molecule type" value="Genomic_DNA"/>
</dbReference>
<proteinExistence type="predicted"/>
<dbReference type="SUPFAM" id="SSF53335">
    <property type="entry name" value="S-adenosyl-L-methionine-dependent methyltransferases"/>
    <property type="match status" value="1"/>
</dbReference>
<feature type="domain" description="Methyltransferase" evidence="1">
    <location>
        <begin position="39"/>
        <end position="134"/>
    </location>
</feature>
<dbReference type="Proteomes" id="UP000183585">
    <property type="component" value="Unassembled WGS sequence"/>
</dbReference>
<keyword evidence="2" id="KW-0489">Methyltransferase</keyword>
<name>A0A1C4V6B0_9ACTN</name>
<dbReference type="AlphaFoldDB" id="A0A1C4V6B0"/>
<dbReference type="InterPro" id="IPR041698">
    <property type="entry name" value="Methyltransf_25"/>
</dbReference>
<keyword evidence="3" id="KW-1185">Reference proteome</keyword>
<protein>
    <submittedName>
        <fullName evidence="2">Methyltransferase domain-containing protein</fullName>
    </submittedName>
</protein>
<evidence type="ECO:0000313" key="3">
    <source>
        <dbReference type="Proteomes" id="UP000183585"/>
    </source>
</evidence>
<dbReference type="InterPro" id="IPR029063">
    <property type="entry name" value="SAM-dependent_MTases_sf"/>
</dbReference>
<dbReference type="GO" id="GO:0032259">
    <property type="term" value="P:methylation"/>
    <property type="evidence" value="ECO:0007669"/>
    <property type="project" value="UniProtKB-KW"/>
</dbReference>
<reference evidence="3" key="1">
    <citation type="submission" date="2016-06" db="EMBL/GenBank/DDBJ databases">
        <authorList>
            <person name="Varghese N."/>
            <person name="Submissions Spin"/>
        </authorList>
    </citation>
    <scope>NUCLEOTIDE SEQUENCE [LARGE SCALE GENOMIC DNA]</scope>
    <source>
        <strain evidence="3">DSM 43168</strain>
    </source>
</reference>
<dbReference type="GO" id="GO:0008168">
    <property type="term" value="F:methyltransferase activity"/>
    <property type="evidence" value="ECO:0007669"/>
    <property type="project" value="UniProtKB-KW"/>
</dbReference>
<keyword evidence="2" id="KW-0808">Transferase</keyword>
<dbReference type="Pfam" id="PF13649">
    <property type="entry name" value="Methyltransf_25"/>
    <property type="match status" value="1"/>
</dbReference>